<accession>A0A0R3RY79</accession>
<dbReference type="PROSITE" id="PS50267">
    <property type="entry name" value="NA_NEUROTRAN_SYMP_3"/>
    <property type="match status" value="1"/>
</dbReference>
<dbReference type="GO" id="GO:0046872">
    <property type="term" value="F:metal ion binding"/>
    <property type="evidence" value="ECO:0007669"/>
    <property type="project" value="UniProtKB-KW"/>
</dbReference>
<sequence length="195" mass="21803">MPIDNSNGNDGDDGNGWENKMEFLISVVSYAVGAFLIPHGIMMLVEGTPLFLVELGIEQKLRLGPVGVWNKIHSDFGGVGVSAPILSFLVALYYEVIITWCVYYLYRSFDIQLPRSVMFVTATFPYAITTAFMVRSLLLDGATEGLKYMMNPDLKRLWDPKVRVGDATQIFYSMGLGFGDNLLHDGCKDTRRRDA</sequence>
<dbReference type="WBParaSite" id="EEL_0000722601-mRNA-1">
    <property type="protein sequence ID" value="EEL_0000722601-mRNA-1"/>
    <property type="gene ID" value="EEL_0000722601"/>
</dbReference>
<dbReference type="GO" id="GO:0005886">
    <property type="term" value="C:plasma membrane"/>
    <property type="evidence" value="ECO:0007669"/>
    <property type="project" value="TreeGrafter"/>
</dbReference>
<dbReference type="GO" id="GO:0089718">
    <property type="term" value="P:amino acid import across plasma membrane"/>
    <property type="evidence" value="ECO:0007669"/>
    <property type="project" value="TreeGrafter"/>
</dbReference>
<keyword evidence="5" id="KW-0769">Symport</keyword>
<keyword evidence="7 10" id="KW-0472">Membrane</keyword>
<dbReference type="GO" id="GO:0015179">
    <property type="term" value="F:L-amino acid transmembrane transporter activity"/>
    <property type="evidence" value="ECO:0007669"/>
    <property type="project" value="TreeGrafter"/>
</dbReference>
<dbReference type="SUPFAM" id="SSF161070">
    <property type="entry name" value="SNF-like"/>
    <property type="match status" value="1"/>
</dbReference>
<evidence type="ECO:0000256" key="5">
    <source>
        <dbReference type="ARBA" id="ARBA00022847"/>
    </source>
</evidence>
<keyword evidence="3" id="KW-0813">Transport</keyword>
<dbReference type="InterPro" id="IPR037272">
    <property type="entry name" value="SNS_sf"/>
</dbReference>
<comment type="similarity">
    <text evidence="2">Belongs to the sodium:neurotransmitter symporter (SNF) (TC 2.A.22) family.</text>
</comment>
<keyword evidence="6 10" id="KW-1133">Transmembrane helix</keyword>
<dbReference type="STRING" id="1147741.A0A0R3RY79"/>
<dbReference type="InterPro" id="IPR000175">
    <property type="entry name" value="Na/ntran_symport"/>
</dbReference>
<evidence type="ECO:0000256" key="10">
    <source>
        <dbReference type="SAM" id="Phobius"/>
    </source>
</evidence>
<keyword evidence="8" id="KW-0325">Glycoprotein</keyword>
<keyword evidence="4 10" id="KW-0812">Transmembrane</keyword>
<evidence type="ECO:0000256" key="4">
    <source>
        <dbReference type="ARBA" id="ARBA00022692"/>
    </source>
</evidence>
<feature type="transmembrane region" description="Helical" evidence="10">
    <location>
        <begin position="117"/>
        <end position="138"/>
    </location>
</feature>
<evidence type="ECO:0000256" key="3">
    <source>
        <dbReference type="ARBA" id="ARBA00022448"/>
    </source>
</evidence>
<keyword evidence="9" id="KW-0479">Metal-binding</keyword>
<proteinExistence type="inferred from homology"/>
<evidence type="ECO:0000256" key="6">
    <source>
        <dbReference type="ARBA" id="ARBA00022989"/>
    </source>
</evidence>
<dbReference type="Proteomes" id="UP000050640">
    <property type="component" value="Unplaced"/>
</dbReference>
<reference evidence="12" key="1">
    <citation type="submission" date="2017-02" db="UniProtKB">
        <authorList>
            <consortium name="WormBaseParasite"/>
        </authorList>
    </citation>
    <scope>IDENTIFICATION</scope>
</reference>
<dbReference type="AlphaFoldDB" id="A0A0R3RY79"/>
<evidence type="ECO:0000313" key="12">
    <source>
        <dbReference type="WBParaSite" id="EEL_0000722601-mRNA-1"/>
    </source>
</evidence>
<evidence type="ECO:0000256" key="2">
    <source>
        <dbReference type="ARBA" id="ARBA00006459"/>
    </source>
</evidence>
<comment type="subcellular location">
    <subcellularLocation>
        <location evidence="1">Membrane</location>
        <topology evidence="1">Multi-pass membrane protein</topology>
    </subcellularLocation>
</comment>
<dbReference type="PANTHER" id="PTHR11616">
    <property type="entry name" value="SODIUM/CHLORIDE DEPENDENT TRANSPORTER"/>
    <property type="match status" value="1"/>
</dbReference>
<evidence type="ECO:0000313" key="11">
    <source>
        <dbReference type="Proteomes" id="UP000050640"/>
    </source>
</evidence>
<feature type="transmembrane region" description="Helical" evidence="10">
    <location>
        <begin position="85"/>
        <end position="105"/>
    </location>
</feature>
<organism evidence="11 12">
    <name type="scientific">Elaeophora elaphi</name>
    <dbReference type="NCBI Taxonomy" id="1147741"/>
    <lineage>
        <taxon>Eukaryota</taxon>
        <taxon>Metazoa</taxon>
        <taxon>Ecdysozoa</taxon>
        <taxon>Nematoda</taxon>
        <taxon>Chromadorea</taxon>
        <taxon>Rhabditida</taxon>
        <taxon>Spirurina</taxon>
        <taxon>Spiruromorpha</taxon>
        <taxon>Filarioidea</taxon>
        <taxon>Onchocercidae</taxon>
        <taxon>Elaeophora</taxon>
    </lineage>
</organism>
<feature type="binding site" evidence="9">
    <location>
        <position position="31"/>
    </location>
    <ligand>
        <name>Na(+)</name>
        <dbReference type="ChEBI" id="CHEBI:29101"/>
        <label>1</label>
    </ligand>
</feature>
<evidence type="ECO:0000256" key="1">
    <source>
        <dbReference type="ARBA" id="ARBA00004141"/>
    </source>
</evidence>
<keyword evidence="11" id="KW-1185">Reference proteome</keyword>
<dbReference type="PANTHER" id="PTHR11616:SF321">
    <property type="entry name" value="SODIUM-DEPENDENT NUTRIENT AMINO ACID TRANSPORTER 1-RELATED"/>
    <property type="match status" value="1"/>
</dbReference>
<protein>
    <submittedName>
        <fullName evidence="12">EXPERA domain-containing protein</fullName>
    </submittedName>
</protein>
<evidence type="ECO:0000256" key="7">
    <source>
        <dbReference type="ARBA" id="ARBA00023136"/>
    </source>
</evidence>
<dbReference type="PRINTS" id="PR00176">
    <property type="entry name" value="NANEUSMPORT"/>
</dbReference>
<feature type="transmembrane region" description="Helical" evidence="10">
    <location>
        <begin position="23"/>
        <end position="45"/>
    </location>
</feature>
<evidence type="ECO:0000256" key="8">
    <source>
        <dbReference type="ARBA" id="ARBA00023180"/>
    </source>
</evidence>
<dbReference type="Pfam" id="PF00209">
    <property type="entry name" value="SNF"/>
    <property type="match status" value="2"/>
</dbReference>
<dbReference type="GO" id="GO:0005283">
    <property type="term" value="F:amino acid:sodium symporter activity"/>
    <property type="evidence" value="ECO:0007669"/>
    <property type="project" value="TreeGrafter"/>
</dbReference>
<feature type="binding site" evidence="9">
    <location>
        <position position="32"/>
    </location>
    <ligand>
        <name>Na(+)</name>
        <dbReference type="ChEBI" id="CHEBI:29101"/>
        <label>1</label>
    </ligand>
</feature>
<name>A0A0R3RY79_9BILA</name>
<evidence type="ECO:0000256" key="9">
    <source>
        <dbReference type="PIRSR" id="PIRSR600175-1"/>
    </source>
</evidence>
<keyword evidence="9" id="KW-0915">Sodium</keyword>